<evidence type="ECO:0000313" key="2">
    <source>
        <dbReference type="Proteomes" id="UP000540412"/>
    </source>
</evidence>
<reference evidence="1 2" key="1">
    <citation type="submission" date="2020-08" db="EMBL/GenBank/DDBJ databases">
        <title>Sequencing the genomes of 1000 actinobacteria strains.</title>
        <authorList>
            <person name="Klenk H.-P."/>
        </authorList>
    </citation>
    <scope>NUCLEOTIDE SEQUENCE [LARGE SCALE GENOMIC DNA]</scope>
    <source>
        <strain evidence="1 2">DSM 43582</strain>
    </source>
</reference>
<sequence>MTKVRLGDVIRGPHGEDSWRRVRETGFDILRKGDDSGEFWDLFVFFGPLVEPSVEPGTRPGFGRFIFREDEPVIRRTTPDPHEAQVS</sequence>
<dbReference type="Proteomes" id="UP000540412">
    <property type="component" value="Unassembled WGS sequence"/>
</dbReference>
<protein>
    <submittedName>
        <fullName evidence="1">Uncharacterized protein</fullName>
    </submittedName>
</protein>
<comment type="caution">
    <text evidence="1">The sequence shown here is derived from an EMBL/GenBank/DDBJ whole genome shotgun (WGS) entry which is preliminary data.</text>
</comment>
<dbReference type="AlphaFoldDB" id="A0A7W9UL18"/>
<dbReference type="RefSeq" id="WP_157185484.1">
    <property type="nucleotide sequence ID" value="NZ_JACHIT010000002.1"/>
</dbReference>
<organism evidence="1 2">
    <name type="scientific">Nocardia transvalensis</name>
    <dbReference type="NCBI Taxonomy" id="37333"/>
    <lineage>
        <taxon>Bacteria</taxon>
        <taxon>Bacillati</taxon>
        <taxon>Actinomycetota</taxon>
        <taxon>Actinomycetes</taxon>
        <taxon>Mycobacteriales</taxon>
        <taxon>Nocardiaceae</taxon>
        <taxon>Nocardia</taxon>
    </lineage>
</organism>
<dbReference type="EMBL" id="JACHIT010000002">
    <property type="protein sequence ID" value="MBB5916907.1"/>
    <property type="molecule type" value="Genomic_DNA"/>
</dbReference>
<accession>A0A7W9UL18</accession>
<name>A0A7W9UL18_9NOCA</name>
<keyword evidence="2" id="KW-1185">Reference proteome</keyword>
<gene>
    <name evidence="1" type="ORF">BJY24_005819</name>
</gene>
<proteinExistence type="predicted"/>
<evidence type="ECO:0000313" key="1">
    <source>
        <dbReference type="EMBL" id="MBB5916907.1"/>
    </source>
</evidence>